<evidence type="ECO:0000256" key="3">
    <source>
        <dbReference type="ARBA" id="ARBA00020392"/>
    </source>
</evidence>
<dbReference type="Proteomes" id="UP000620139">
    <property type="component" value="Unassembled WGS sequence"/>
</dbReference>
<keyword evidence="11" id="KW-0282">Flagellum</keyword>
<keyword evidence="6" id="KW-0145">Chemotaxis</keyword>
<dbReference type="InterPro" id="IPR053716">
    <property type="entry name" value="Flag_assembly_chemotaxis_eff"/>
</dbReference>
<dbReference type="InterPro" id="IPR052570">
    <property type="entry name" value="FliJ"/>
</dbReference>
<keyword evidence="11" id="KW-0969">Cilium</keyword>
<dbReference type="GO" id="GO:0071973">
    <property type="term" value="P:bacterial-type flagellum-dependent cell motility"/>
    <property type="evidence" value="ECO:0007669"/>
    <property type="project" value="InterPro"/>
</dbReference>
<dbReference type="GO" id="GO:0006935">
    <property type="term" value="P:chemotaxis"/>
    <property type="evidence" value="ECO:0007669"/>
    <property type="project" value="UniProtKB-KW"/>
</dbReference>
<proteinExistence type="inferred from homology"/>
<reference evidence="11" key="1">
    <citation type="submission" date="2020-12" db="EMBL/GenBank/DDBJ databases">
        <title>The genome sequence of Inhella sp. 4Y17.</title>
        <authorList>
            <person name="Liu Y."/>
        </authorList>
    </citation>
    <scope>NUCLEOTIDE SEQUENCE</scope>
    <source>
        <strain evidence="11">4Y10</strain>
    </source>
</reference>
<comment type="caution">
    <text evidence="11">The sequence shown here is derived from an EMBL/GenBank/DDBJ whole genome shotgun (WGS) entry which is preliminary data.</text>
</comment>
<keyword evidence="7" id="KW-1005">Bacterial flagellum biogenesis</keyword>
<dbReference type="GO" id="GO:0044781">
    <property type="term" value="P:bacterial-type flagellum organization"/>
    <property type="evidence" value="ECO:0007669"/>
    <property type="project" value="UniProtKB-KW"/>
</dbReference>
<evidence type="ECO:0000313" key="12">
    <source>
        <dbReference type="Proteomes" id="UP000620139"/>
    </source>
</evidence>
<evidence type="ECO:0000256" key="2">
    <source>
        <dbReference type="ARBA" id="ARBA00010004"/>
    </source>
</evidence>
<dbReference type="Pfam" id="PF02050">
    <property type="entry name" value="FliJ"/>
    <property type="match status" value="1"/>
</dbReference>
<evidence type="ECO:0000256" key="10">
    <source>
        <dbReference type="ARBA" id="ARBA00023225"/>
    </source>
</evidence>
<dbReference type="EMBL" id="JAEDAL010000002">
    <property type="protein sequence ID" value="MBH9552744.1"/>
    <property type="molecule type" value="Genomic_DNA"/>
</dbReference>
<comment type="similarity">
    <text evidence="2">Belongs to the FliJ family.</text>
</comment>
<evidence type="ECO:0000256" key="1">
    <source>
        <dbReference type="ARBA" id="ARBA00004413"/>
    </source>
</evidence>
<organism evidence="11 12">
    <name type="scientific">Inhella gelatinilytica</name>
    <dbReference type="NCBI Taxonomy" id="2795030"/>
    <lineage>
        <taxon>Bacteria</taxon>
        <taxon>Pseudomonadati</taxon>
        <taxon>Pseudomonadota</taxon>
        <taxon>Betaproteobacteria</taxon>
        <taxon>Burkholderiales</taxon>
        <taxon>Sphaerotilaceae</taxon>
        <taxon>Inhella</taxon>
    </lineage>
</organism>
<dbReference type="InterPro" id="IPR012823">
    <property type="entry name" value="Flagell_FliJ"/>
</dbReference>
<keyword evidence="12" id="KW-1185">Reference proteome</keyword>
<keyword evidence="9" id="KW-0472">Membrane</keyword>
<dbReference type="PANTHER" id="PTHR38786:SF1">
    <property type="entry name" value="FLAGELLAR FLIJ PROTEIN"/>
    <property type="match status" value="1"/>
</dbReference>
<dbReference type="GO" id="GO:0015031">
    <property type="term" value="P:protein transport"/>
    <property type="evidence" value="ECO:0007669"/>
    <property type="project" value="UniProtKB-KW"/>
</dbReference>
<dbReference type="PANTHER" id="PTHR38786">
    <property type="entry name" value="FLAGELLAR FLIJ PROTEIN"/>
    <property type="match status" value="1"/>
</dbReference>
<dbReference type="RefSeq" id="WP_198100328.1">
    <property type="nucleotide sequence ID" value="NZ_JAEDAL010000002.1"/>
</dbReference>
<gene>
    <name evidence="11" type="primary">fliJ</name>
    <name evidence="11" type="ORF">I7X43_07745</name>
</gene>
<evidence type="ECO:0000256" key="7">
    <source>
        <dbReference type="ARBA" id="ARBA00022795"/>
    </source>
</evidence>
<dbReference type="Gene3D" id="1.10.287.1700">
    <property type="match status" value="1"/>
</dbReference>
<sequence length="147" mass="16586">MSTSNTLALLLEHAERERDAALAAHGEAQAALARAQSQADDLVQYRASYQQRWIGEAQNGVGIETFQCVHSFAERLSQALGQQGQLIQVLESRWNATRDALQQRELRVASLKKLIERRQSEALQIAQRQDQKLNDEWAARAHRSLTP</sequence>
<dbReference type="AlphaFoldDB" id="A0A931IV61"/>
<evidence type="ECO:0000256" key="5">
    <source>
        <dbReference type="ARBA" id="ARBA00022475"/>
    </source>
</evidence>
<evidence type="ECO:0000256" key="6">
    <source>
        <dbReference type="ARBA" id="ARBA00022500"/>
    </source>
</evidence>
<dbReference type="GO" id="GO:0009288">
    <property type="term" value="C:bacterial-type flagellum"/>
    <property type="evidence" value="ECO:0007669"/>
    <property type="project" value="InterPro"/>
</dbReference>
<evidence type="ECO:0000256" key="8">
    <source>
        <dbReference type="ARBA" id="ARBA00022927"/>
    </source>
</evidence>
<dbReference type="GO" id="GO:0005886">
    <property type="term" value="C:plasma membrane"/>
    <property type="evidence" value="ECO:0007669"/>
    <property type="project" value="UniProtKB-SubCell"/>
</dbReference>
<keyword evidence="5" id="KW-1003">Cell membrane</keyword>
<evidence type="ECO:0000256" key="9">
    <source>
        <dbReference type="ARBA" id="ARBA00023136"/>
    </source>
</evidence>
<dbReference type="NCBIfam" id="TIGR02473">
    <property type="entry name" value="flagell_FliJ"/>
    <property type="match status" value="1"/>
</dbReference>
<accession>A0A931IV61</accession>
<name>A0A931IV61_9BURK</name>
<keyword evidence="8" id="KW-0653">Protein transport</keyword>
<evidence type="ECO:0000313" key="11">
    <source>
        <dbReference type="EMBL" id="MBH9552744.1"/>
    </source>
</evidence>
<protein>
    <recommendedName>
        <fullName evidence="3">Flagellar FliJ protein</fullName>
    </recommendedName>
</protein>
<evidence type="ECO:0000256" key="4">
    <source>
        <dbReference type="ARBA" id="ARBA00022448"/>
    </source>
</evidence>
<keyword evidence="4" id="KW-0813">Transport</keyword>
<keyword evidence="11" id="KW-0966">Cell projection</keyword>
<keyword evidence="10" id="KW-1006">Bacterial flagellum protein export</keyword>
<comment type="subcellular location">
    <subcellularLocation>
        <location evidence="1">Cell membrane</location>
        <topology evidence="1">Peripheral membrane protein</topology>
        <orientation evidence="1">Cytoplasmic side</orientation>
    </subcellularLocation>
</comment>